<keyword evidence="3" id="KW-1185">Reference proteome</keyword>
<sequence length="90" mass="8805">MDLSVIAIAVGLLAYVLYAVYSSPAAGKAAASSPTSAAETAMPDEPPIPAQAVAAQEEIAAAEEPEPAAADTGETVMSLETEAAAEATAG</sequence>
<dbReference type="Proteomes" id="UP000503004">
    <property type="component" value="Chromosome"/>
</dbReference>
<accession>A0A858Q9N8</accession>
<protein>
    <submittedName>
        <fullName evidence="2">Uncharacterized protein</fullName>
    </submittedName>
</protein>
<reference evidence="3" key="1">
    <citation type="submission" date="2019-12" db="EMBL/GenBank/DDBJ databases">
        <authorList>
            <person name="Awala S.I."/>
            <person name="Rhee S.K."/>
        </authorList>
    </citation>
    <scope>NUCLEOTIDE SEQUENCE [LARGE SCALE GENOMIC DNA]</scope>
    <source>
        <strain evidence="3">IM1</strain>
    </source>
</reference>
<feature type="compositionally biased region" description="Low complexity" evidence="1">
    <location>
        <begin position="50"/>
        <end position="59"/>
    </location>
</feature>
<organism evidence="2 3">
    <name type="scientific">Methylococcus geothermalis</name>
    <dbReference type="NCBI Taxonomy" id="2681310"/>
    <lineage>
        <taxon>Bacteria</taxon>
        <taxon>Pseudomonadati</taxon>
        <taxon>Pseudomonadota</taxon>
        <taxon>Gammaproteobacteria</taxon>
        <taxon>Methylococcales</taxon>
        <taxon>Methylococcaceae</taxon>
        <taxon>Methylococcus</taxon>
    </lineage>
</organism>
<evidence type="ECO:0000313" key="2">
    <source>
        <dbReference type="EMBL" id="QJD30560.1"/>
    </source>
</evidence>
<dbReference type="AlphaFoldDB" id="A0A858Q9N8"/>
<dbReference type="RefSeq" id="WP_169603836.1">
    <property type="nucleotide sequence ID" value="NZ_CP046565.1"/>
</dbReference>
<dbReference type="EMBL" id="CP046565">
    <property type="protein sequence ID" value="QJD30560.1"/>
    <property type="molecule type" value="Genomic_DNA"/>
</dbReference>
<dbReference type="KEGG" id="metu:GNH96_11615"/>
<evidence type="ECO:0000313" key="3">
    <source>
        <dbReference type="Proteomes" id="UP000503004"/>
    </source>
</evidence>
<feature type="compositionally biased region" description="Low complexity" evidence="1">
    <location>
        <begin position="28"/>
        <end position="41"/>
    </location>
</feature>
<proteinExistence type="predicted"/>
<evidence type="ECO:0000256" key="1">
    <source>
        <dbReference type="SAM" id="MobiDB-lite"/>
    </source>
</evidence>
<feature type="region of interest" description="Disordered" evidence="1">
    <location>
        <begin position="28"/>
        <end position="75"/>
    </location>
</feature>
<gene>
    <name evidence="2" type="ORF">GNH96_11615</name>
</gene>
<name>A0A858Q9N8_9GAMM</name>